<dbReference type="EMBL" id="HBIK01017205">
    <property type="protein sequence ID" value="CAE0383143.1"/>
    <property type="molecule type" value="Transcribed_RNA"/>
</dbReference>
<organism evidence="1">
    <name type="scientific">Euplotes crassus</name>
    <dbReference type="NCBI Taxonomy" id="5936"/>
    <lineage>
        <taxon>Eukaryota</taxon>
        <taxon>Sar</taxon>
        <taxon>Alveolata</taxon>
        <taxon>Ciliophora</taxon>
        <taxon>Intramacronucleata</taxon>
        <taxon>Spirotrichea</taxon>
        <taxon>Hypotrichia</taxon>
        <taxon>Euplotida</taxon>
        <taxon>Euplotidae</taxon>
        <taxon>Moneuplotes</taxon>
    </lineage>
</organism>
<dbReference type="AlphaFoldDB" id="A0A7S3KFV4"/>
<name>A0A7S3KFV4_EUPCR</name>
<accession>A0A7S3KFV4</accession>
<proteinExistence type="predicted"/>
<reference evidence="1" key="1">
    <citation type="submission" date="2021-01" db="EMBL/GenBank/DDBJ databases">
        <authorList>
            <person name="Corre E."/>
            <person name="Pelletier E."/>
            <person name="Niang G."/>
            <person name="Scheremetjew M."/>
            <person name="Finn R."/>
            <person name="Kale V."/>
            <person name="Holt S."/>
            <person name="Cochrane G."/>
            <person name="Meng A."/>
            <person name="Brown T."/>
            <person name="Cohen L."/>
        </authorList>
    </citation>
    <scope>NUCLEOTIDE SEQUENCE</scope>
    <source>
        <strain evidence="1">CT5</strain>
    </source>
</reference>
<sequence>MGLANRRRLEDKLTEDIGTSKNIPSAYNDFSTCSRVSKGLINDLASKSKLRKNGRFHKKKLTSCTSMKAQISDLLQLAIIKRQRKTTQRLEKVDAPTPKFRAY</sequence>
<gene>
    <name evidence="1" type="ORF">ECRA1380_LOCUS8105</name>
</gene>
<evidence type="ECO:0000313" key="1">
    <source>
        <dbReference type="EMBL" id="CAE0383143.1"/>
    </source>
</evidence>
<protein>
    <submittedName>
        <fullName evidence="1">Uncharacterized protein</fullName>
    </submittedName>
</protein>